<dbReference type="AlphaFoldDB" id="A0A8X6NK96"/>
<name>A0A8X6NK96_NEPPI</name>
<gene>
    <name evidence="2" type="ORF">NPIL_515991</name>
</gene>
<keyword evidence="3" id="KW-1185">Reference proteome</keyword>
<dbReference type="Proteomes" id="UP000887013">
    <property type="component" value="Unassembled WGS sequence"/>
</dbReference>
<organism evidence="2 3">
    <name type="scientific">Nephila pilipes</name>
    <name type="common">Giant wood spider</name>
    <name type="synonym">Nephila maculata</name>
    <dbReference type="NCBI Taxonomy" id="299642"/>
    <lineage>
        <taxon>Eukaryota</taxon>
        <taxon>Metazoa</taxon>
        <taxon>Ecdysozoa</taxon>
        <taxon>Arthropoda</taxon>
        <taxon>Chelicerata</taxon>
        <taxon>Arachnida</taxon>
        <taxon>Araneae</taxon>
        <taxon>Araneomorphae</taxon>
        <taxon>Entelegynae</taxon>
        <taxon>Araneoidea</taxon>
        <taxon>Nephilidae</taxon>
        <taxon>Nephila</taxon>
    </lineage>
</organism>
<dbReference type="EMBL" id="BMAW01105318">
    <property type="protein sequence ID" value="GFT18771.1"/>
    <property type="molecule type" value="Genomic_DNA"/>
</dbReference>
<protein>
    <submittedName>
        <fullName evidence="2">Uncharacterized protein</fullName>
    </submittedName>
</protein>
<feature type="region of interest" description="Disordered" evidence="1">
    <location>
        <begin position="38"/>
        <end position="71"/>
    </location>
</feature>
<reference evidence="2" key="1">
    <citation type="submission" date="2020-08" db="EMBL/GenBank/DDBJ databases">
        <title>Multicomponent nature underlies the extraordinary mechanical properties of spider dragline silk.</title>
        <authorList>
            <person name="Kono N."/>
            <person name="Nakamura H."/>
            <person name="Mori M."/>
            <person name="Yoshida Y."/>
            <person name="Ohtoshi R."/>
            <person name="Malay A.D."/>
            <person name="Moran D.A.P."/>
            <person name="Tomita M."/>
            <person name="Numata K."/>
            <person name="Arakawa K."/>
        </authorList>
    </citation>
    <scope>NUCLEOTIDE SEQUENCE</scope>
</reference>
<accession>A0A8X6NK96</accession>
<evidence type="ECO:0000313" key="2">
    <source>
        <dbReference type="EMBL" id="GFT18771.1"/>
    </source>
</evidence>
<sequence>MQNIQPGTEAGKQTSVSFVNEFNSQYPLEIHSNECADKELGVEESNSDDESDNHNAIMRRYTSSGRYVKSPKRPNPLNMCYVLETLSESQG</sequence>
<evidence type="ECO:0000256" key="1">
    <source>
        <dbReference type="SAM" id="MobiDB-lite"/>
    </source>
</evidence>
<comment type="caution">
    <text evidence="2">The sequence shown here is derived from an EMBL/GenBank/DDBJ whole genome shotgun (WGS) entry which is preliminary data.</text>
</comment>
<proteinExistence type="predicted"/>
<evidence type="ECO:0000313" key="3">
    <source>
        <dbReference type="Proteomes" id="UP000887013"/>
    </source>
</evidence>